<feature type="compositionally biased region" description="Basic and acidic residues" evidence="1">
    <location>
        <begin position="94"/>
        <end position="109"/>
    </location>
</feature>
<feature type="region of interest" description="Disordered" evidence="1">
    <location>
        <begin position="93"/>
        <end position="122"/>
    </location>
</feature>
<dbReference type="InParanoid" id="G8ZZY1"/>
<sequence>MPKAYLENPNFGQRQDSESEQQGTGVAPFKLQNGAFVNGKLENASGKREHRRRNLLKTKLSALWNSKFEQHEIETTKPEDANHKRHHIRFWKNRFKDQRSDRSQGDHKNTLSNTESSSPISNHNIFDTSALLFSRTSTERSEQDLESLINETCTVIFRPIDGNDEHDLCSCIVDDHCSFRYSPSPTAPLNIFGPHSRSASEAASGTCIQHEESCHESFSFALTPTATMGMGMGVVGVPESPVTTDSASRLSLRNSADSALHGADSLTPVVRSPTTYSPVDTRSLDDVGTARDVDVMEEDRWIVSSLKEYCSTRLFGKSQRTNRDVGDFHSIPKTLAGQESNPFDAKLLTSSSRSGGSFFHGWRHFKDG</sequence>
<feature type="compositionally biased region" description="Polar residues" evidence="1">
    <location>
        <begin position="110"/>
        <end position="122"/>
    </location>
</feature>
<evidence type="ECO:0000313" key="2">
    <source>
        <dbReference type="EMBL" id="CCE94175.1"/>
    </source>
</evidence>
<gene>
    <name evidence="2" type="primary">TDEL0H03160</name>
    <name evidence="2" type="ORF">TDEL_0H03160</name>
</gene>
<keyword evidence="3" id="KW-1185">Reference proteome</keyword>
<reference evidence="2 3" key="1">
    <citation type="journal article" date="2011" name="Proc. Natl. Acad. Sci. U.S.A.">
        <title>Evolutionary erosion of yeast sex chromosomes by mating-type switching accidents.</title>
        <authorList>
            <person name="Gordon J.L."/>
            <person name="Armisen D."/>
            <person name="Proux-Wera E."/>
            <person name="Oheigeartaigh S.S."/>
            <person name="Byrne K.P."/>
            <person name="Wolfe K.H."/>
        </authorList>
    </citation>
    <scope>NUCLEOTIDE SEQUENCE [LARGE SCALE GENOMIC DNA]</scope>
    <source>
        <strain evidence="3">ATCC 10662 / CBS 1146 / NBRC 0425 / NCYC 2629 / NRRL Y-866</strain>
    </source>
</reference>
<dbReference type="EMBL" id="HE616749">
    <property type="protein sequence ID" value="CCE94175.1"/>
    <property type="molecule type" value="Genomic_DNA"/>
</dbReference>
<proteinExistence type="predicted"/>
<dbReference type="GeneID" id="11501418"/>
<dbReference type="HOGENOM" id="CLU_752685_0_0_1"/>
<dbReference type="AlphaFoldDB" id="G8ZZY1"/>
<organism evidence="2 3">
    <name type="scientific">Torulaspora delbrueckii</name>
    <name type="common">Yeast</name>
    <name type="synonym">Candida colliculosa</name>
    <dbReference type="NCBI Taxonomy" id="4950"/>
    <lineage>
        <taxon>Eukaryota</taxon>
        <taxon>Fungi</taxon>
        <taxon>Dikarya</taxon>
        <taxon>Ascomycota</taxon>
        <taxon>Saccharomycotina</taxon>
        <taxon>Saccharomycetes</taxon>
        <taxon>Saccharomycetales</taxon>
        <taxon>Saccharomycetaceae</taxon>
        <taxon>Torulaspora</taxon>
    </lineage>
</organism>
<dbReference type="Proteomes" id="UP000005627">
    <property type="component" value="Chromosome 8"/>
</dbReference>
<dbReference type="RefSeq" id="XP_003683386.1">
    <property type="nucleotide sequence ID" value="XM_003683338.1"/>
</dbReference>
<evidence type="ECO:0000313" key="3">
    <source>
        <dbReference type="Proteomes" id="UP000005627"/>
    </source>
</evidence>
<feature type="region of interest" description="Disordered" evidence="1">
    <location>
        <begin position="1"/>
        <end position="24"/>
    </location>
</feature>
<feature type="compositionally biased region" description="Polar residues" evidence="1">
    <location>
        <begin position="10"/>
        <end position="24"/>
    </location>
</feature>
<evidence type="ECO:0000256" key="1">
    <source>
        <dbReference type="SAM" id="MobiDB-lite"/>
    </source>
</evidence>
<protein>
    <submittedName>
        <fullName evidence="2">Uncharacterized protein</fullName>
    </submittedName>
</protein>
<name>G8ZZY1_TORDE</name>
<accession>G8ZZY1</accession>
<dbReference type="KEGG" id="tdl:TDEL_0H03160"/>